<sequence>MDKSDRADDISIAVCLLEHKGTARSGAAVGFYLLAAAMAVTSGFLGGFCGIPGPPIILFFLHFPVAKKVQKANGTAITGLNAATRVVVYLLDLLFDDGSKHALSTEDVWLYVCVALCALLGAGVGGVLFQRIGNDQVVIKVVLVVLLFLNGVTMTVSALLSS</sequence>
<keyword evidence="2 5" id="KW-0812">Transmembrane</keyword>
<comment type="subcellular location">
    <subcellularLocation>
        <location evidence="1">Membrane</location>
        <topology evidence="1">Multi-pass membrane protein</topology>
    </subcellularLocation>
</comment>
<dbReference type="Pfam" id="PF01925">
    <property type="entry name" value="TauE"/>
    <property type="match status" value="1"/>
</dbReference>
<dbReference type="EMBL" id="HBNR01084881">
    <property type="protein sequence ID" value="CAE4662523.1"/>
    <property type="molecule type" value="Transcribed_RNA"/>
</dbReference>
<organism evidence="6">
    <name type="scientific">Alexandrium monilatum</name>
    <dbReference type="NCBI Taxonomy" id="311494"/>
    <lineage>
        <taxon>Eukaryota</taxon>
        <taxon>Sar</taxon>
        <taxon>Alveolata</taxon>
        <taxon>Dinophyceae</taxon>
        <taxon>Gonyaulacales</taxon>
        <taxon>Pyrocystaceae</taxon>
        <taxon>Alexandrium</taxon>
    </lineage>
</organism>
<evidence type="ECO:0000256" key="2">
    <source>
        <dbReference type="ARBA" id="ARBA00022692"/>
    </source>
</evidence>
<protein>
    <submittedName>
        <fullName evidence="6">Uncharacterized protein</fullName>
    </submittedName>
</protein>
<feature type="transmembrane region" description="Helical" evidence="5">
    <location>
        <begin position="141"/>
        <end position="160"/>
    </location>
</feature>
<evidence type="ECO:0000256" key="3">
    <source>
        <dbReference type="ARBA" id="ARBA00022989"/>
    </source>
</evidence>
<evidence type="ECO:0000313" key="6">
    <source>
        <dbReference type="EMBL" id="CAE4662523.1"/>
    </source>
</evidence>
<gene>
    <name evidence="6" type="ORF">AMON00008_LOCUS60764</name>
</gene>
<evidence type="ECO:0000256" key="5">
    <source>
        <dbReference type="SAM" id="Phobius"/>
    </source>
</evidence>
<feature type="transmembrane region" description="Helical" evidence="5">
    <location>
        <begin position="29"/>
        <end position="53"/>
    </location>
</feature>
<proteinExistence type="predicted"/>
<feature type="transmembrane region" description="Helical" evidence="5">
    <location>
        <begin position="108"/>
        <end position="129"/>
    </location>
</feature>
<dbReference type="AlphaFoldDB" id="A0A7S4WCY6"/>
<dbReference type="GO" id="GO:0016020">
    <property type="term" value="C:membrane"/>
    <property type="evidence" value="ECO:0007669"/>
    <property type="project" value="UniProtKB-SubCell"/>
</dbReference>
<keyword evidence="3 5" id="KW-1133">Transmembrane helix</keyword>
<name>A0A7S4WCY6_9DINO</name>
<evidence type="ECO:0000256" key="1">
    <source>
        <dbReference type="ARBA" id="ARBA00004141"/>
    </source>
</evidence>
<evidence type="ECO:0000256" key="4">
    <source>
        <dbReference type="ARBA" id="ARBA00023136"/>
    </source>
</evidence>
<accession>A0A7S4WCY6</accession>
<dbReference type="InterPro" id="IPR002781">
    <property type="entry name" value="TM_pro_TauE-like"/>
</dbReference>
<reference evidence="6" key="1">
    <citation type="submission" date="2021-01" db="EMBL/GenBank/DDBJ databases">
        <authorList>
            <person name="Corre E."/>
            <person name="Pelletier E."/>
            <person name="Niang G."/>
            <person name="Scheremetjew M."/>
            <person name="Finn R."/>
            <person name="Kale V."/>
            <person name="Holt S."/>
            <person name="Cochrane G."/>
            <person name="Meng A."/>
            <person name="Brown T."/>
            <person name="Cohen L."/>
        </authorList>
    </citation>
    <scope>NUCLEOTIDE SEQUENCE</scope>
    <source>
        <strain evidence="6">CCMP3105</strain>
    </source>
</reference>
<keyword evidence="4 5" id="KW-0472">Membrane</keyword>